<keyword evidence="2" id="KW-1185">Reference proteome</keyword>
<dbReference type="Ensembl" id="ENSACUT00000004543.1">
    <property type="protein sequence ID" value="ENSACUP00000004260.1"/>
    <property type="gene ID" value="ENSACUG00000002906.1"/>
</dbReference>
<evidence type="ECO:0000313" key="1">
    <source>
        <dbReference type="Ensembl" id="ENSACUP00000004260.1"/>
    </source>
</evidence>
<dbReference type="AlphaFoldDB" id="A0A663LX15"/>
<reference evidence="1" key="1">
    <citation type="submission" date="2025-08" db="UniProtKB">
        <authorList>
            <consortium name="Ensembl"/>
        </authorList>
    </citation>
    <scope>IDENTIFICATION</scope>
</reference>
<protein>
    <submittedName>
        <fullName evidence="1">Uncharacterized protein</fullName>
    </submittedName>
</protein>
<accession>A0A663LX15</accession>
<proteinExistence type="predicted"/>
<evidence type="ECO:0000313" key="2">
    <source>
        <dbReference type="Proteomes" id="UP000472269"/>
    </source>
</evidence>
<organism evidence="1 2">
    <name type="scientific">Athene cunicularia</name>
    <name type="common">Burrowing owl</name>
    <name type="synonym">Speotyto cunicularia</name>
    <dbReference type="NCBI Taxonomy" id="194338"/>
    <lineage>
        <taxon>Eukaryota</taxon>
        <taxon>Metazoa</taxon>
        <taxon>Chordata</taxon>
        <taxon>Craniata</taxon>
        <taxon>Vertebrata</taxon>
        <taxon>Euteleostomi</taxon>
        <taxon>Archelosauria</taxon>
        <taxon>Archosauria</taxon>
        <taxon>Dinosauria</taxon>
        <taxon>Saurischia</taxon>
        <taxon>Theropoda</taxon>
        <taxon>Coelurosauria</taxon>
        <taxon>Aves</taxon>
        <taxon>Neognathae</taxon>
        <taxon>Neoaves</taxon>
        <taxon>Telluraves</taxon>
        <taxon>Strigiformes</taxon>
        <taxon>Strigidae</taxon>
        <taxon>Athene</taxon>
    </lineage>
</organism>
<sequence>MYNHQQNSTWTCQYETRVEAGLPSGERGLDTAQGIHKHVCACEPAVCPVCAALVTCCLCQPRRRSRLGCLPLCLCESSTGVLLEAASPLWKCPLCVCILLGQVCHFMPEALHHFVIYLI</sequence>
<dbReference type="Proteomes" id="UP000472269">
    <property type="component" value="Unplaced"/>
</dbReference>
<reference evidence="1" key="2">
    <citation type="submission" date="2025-09" db="UniProtKB">
        <authorList>
            <consortium name="Ensembl"/>
        </authorList>
    </citation>
    <scope>IDENTIFICATION</scope>
</reference>
<name>A0A663LX15_ATHCN</name>